<dbReference type="GO" id="GO:0005524">
    <property type="term" value="F:ATP binding"/>
    <property type="evidence" value="ECO:0007669"/>
    <property type="project" value="UniProtKB-KW"/>
</dbReference>
<evidence type="ECO:0000313" key="12">
    <source>
        <dbReference type="Proteomes" id="UP000199005"/>
    </source>
</evidence>
<name>A0A1H6ZB67_9GAMM</name>
<dbReference type="InterPro" id="IPR043519">
    <property type="entry name" value="NT_sf"/>
</dbReference>
<evidence type="ECO:0000256" key="7">
    <source>
        <dbReference type="ARBA" id="ARBA00022840"/>
    </source>
</evidence>
<organism evidence="11 12">
    <name type="scientific">Azotobacter beijerinckii</name>
    <dbReference type="NCBI Taxonomy" id="170623"/>
    <lineage>
        <taxon>Bacteria</taxon>
        <taxon>Pseudomonadati</taxon>
        <taxon>Pseudomonadota</taxon>
        <taxon>Gammaproteobacteria</taxon>
        <taxon>Pseudomonadales</taxon>
        <taxon>Pseudomonadaceae</taxon>
        <taxon>Azotobacter</taxon>
    </lineage>
</organism>
<feature type="domain" description="Polymerase nucleotidyl transferase" evidence="10">
    <location>
        <begin position="25"/>
        <end position="89"/>
    </location>
</feature>
<accession>A0A1H6ZB67</accession>
<reference evidence="11 12" key="1">
    <citation type="submission" date="2016-10" db="EMBL/GenBank/DDBJ databases">
        <authorList>
            <person name="de Groot N.N."/>
        </authorList>
    </citation>
    <scope>NUCLEOTIDE SEQUENCE [LARGE SCALE GENOMIC DNA]</scope>
    <source>
        <strain evidence="11 12">DSM 1041</strain>
    </source>
</reference>
<dbReference type="PANTHER" id="PTHR33571:SF12">
    <property type="entry name" value="BSL3053 PROTEIN"/>
    <property type="match status" value="1"/>
</dbReference>
<evidence type="ECO:0000256" key="1">
    <source>
        <dbReference type="ARBA" id="ARBA00001946"/>
    </source>
</evidence>
<evidence type="ECO:0000256" key="4">
    <source>
        <dbReference type="ARBA" id="ARBA00022695"/>
    </source>
</evidence>
<dbReference type="CDD" id="cd05403">
    <property type="entry name" value="NT_KNTase_like"/>
    <property type="match status" value="1"/>
</dbReference>
<dbReference type="AlphaFoldDB" id="A0A1H6ZB67"/>
<gene>
    <name evidence="11" type="ORF">SAMN04244579_04503</name>
</gene>
<evidence type="ECO:0000256" key="3">
    <source>
        <dbReference type="ARBA" id="ARBA00022679"/>
    </source>
</evidence>
<dbReference type="Pfam" id="PF01909">
    <property type="entry name" value="NTP_transf_2"/>
    <property type="match status" value="1"/>
</dbReference>
<keyword evidence="5" id="KW-0479">Metal-binding</keyword>
<keyword evidence="4" id="KW-0548">Nucleotidyltransferase</keyword>
<dbReference type="RefSeq" id="WP_090902978.1">
    <property type="nucleotide sequence ID" value="NZ_FNYO01000119.1"/>
</dbReference>
<dbReference type="SUPFAM" id="SSF81301">
    <property type="entry name" value="Nucleotidyltransferase"/>
    <property type="match status" value="1"/>
</dbReference>
<evidence type="ECO:0000256" key="5">
    <source>
        <dbReference type="ARBA" id="ARBA00022723"/>
    </source>
</evidence>
<keyword evidence="7" id="KW-0067">ATP-binding</keyword>
<evidence type="ECO:0000256" key="9">
    <source>
        <dbReference type="ARBA" id="ARBA00038276"/>
    </source>
</evidence>
<evidence type="ECO:0000256" key="6">
    <source>
        <dbReference type="ARBA" id="ARBA00022741"/>
    </source>
</evidence>
<dbReference type="Proteomes" id="UP000199005">
    <property type="component" value="Unassembled WGS sequence"/>
</dbReference>
<keyword evidence="3" id="KW-0808">Transferase</keyword>
<proteinExistence type="inferred from homology"/>
<dbReference type="STRING" id="170623.SAMN04244579_04503"/>
<dbReference type="InterPro" id="IPR052038">
    <property type="entry name" value="Type-VII_TA_antitoxin"/>
</dbReference>
<dbReference type="Gene3D" id="3.30.460.10">
    <property type="entry name" value="Beta Polymerase, domain 2"/>
    <property type="match status" value="1"/>
</dbReference>
<dbReference type="EMBL" id="FNYO01000119">
    <property type="protein sequence ID" value="SEJ46810.1"/>
    <property type="molecule type" value="Genomic_DNA"/>
</dbReference>
<evidence type="ECO:0000256" key="8">
    <source>
        <dbReference type="ARBA" id="ARBA00022842"/>
    </source>
</evidence>
<dbReference type="InterPro" id="IPR002934">
    <property type="entry name" value="Polymerase_NTP_transf_dom"/>
</dbReference>
<evidence type="ECO:0000256" key="2">
    <source>
        <dbReference type="ARBA" id="ARBA00022649"/>
    </source>
</evidence>
<comment type="similarity">
    <text evidence="9">Belongs to the MntA antitoxin family.</text>
</comment>
<comment type="cofactor">
    <cofactor evidence="1">
        <name>Mg(2+)</name>
        <dbReference type="ChEBI" id="CHEBI:18420"/>
    </cofactor>
</comment>
<protein>
    <recommendedName>
        <fullName evidence="10">Polymerase nucleotidyl transferase domain-containing protein</fullName>
    </recommendedName>
</protein>
<keyword evidence="8" id="KW-0460">Magnesium</keyword>
<keyword evidence="2" id="KW-1277">Toxin-antitoxin system</keyword>
<evidence type="ECO:0000313" key="11">
    <source>
        <dbReference type="EMBL" id="SEJ46810.1"/>
    </source>
</evidence>
<dbReference type="GO" id="GO:0016779">
    <property type="term" value="F:nucleotidyltransferase activity"/>
    <property type="evidence" value="ECO:0007669"/>
    <property type="project" value="UniProtKB-KW"/>
</dbReference>
<sequence length="96" mass="10382">MKPSVALDANREAIRRVVESHRACNARVFGSVVHGDDGEGSDLDILIDPTQETTLFDIGAIRHELLQLLGVPVDVLTPKALPEKFRATVLAEAVPV</sequence>
<evidence type="ECO:0000259" key="10">
    <source>
        <dbReference type="Pfam" id="PF01909"/>
    </source>
</evidence>
<dbReference type="GO" id="GO:0046872">
    <property type="term" value="F:metal ion binding"/>
    <property type="evidence" value="ECO:0007669"/>
    <property type="project" value="UniProtKB-KW"/>
</dbReference>
<keyword evidence="6" id="KW-0547">Nucleotide-binding</keyword>
<dbReference type="PANTHER" id="PTHR33571">
    <property type="entry name" value="SSL8005 PROTEIN"/>
    <property type="match status" value="1"/>
</dbReference>